<dbReference type="GO" id="GO:0005506">
    <property type="term" value="F:iron ion binding"/>
    <property type="evidence" value="ECO:0007669"/>
    <property type="project" value="InterPro"/>
</dbReference>
<dbReference type="GO" id="GO:0004497">
    <property type="term" value="F:monooxygenase activity"/>
    <property type="evidence" value="ECO:0007669"/>
    <property type="project" value="UniProtKB-KW"/>
</dbReference>
<dbReference type="PROSITE" id="PS00086">
    <property type="entry name" value="CYTOCHROME_P450"/>
    <property type="match status" value="1"/>
</dbReference>
<dbReference type="PANTHER" id="PTHR46696:SF1">
    <property type="entry name" value="CYTOCHROME P450 YJIB-RELATED"/>
    <property type="match status" value="1"/>
</dbReference>
<evidence type="ECO:0000256" key="2">
    <source>
        <dbReference type="RuleBase" id="RU000461"/>
    </source>
</evidence>
<dbReference type="PANTHER" id="PTHR46696">
    <property type="entry name" value="P450, PUTATIVE (EUROFUNG)-RELATED"/>
    <property type="match status" value="1"/>
</dbReference>
<name>A0A366LJ12_9ACTN</name>
<dbReference type="GO" id="GO:0020037">
    <property type="term" value="F:heme binding"/>
    <property type="evidence" value="ECO:0007669"/>
    <property type="project" value="InterPro"/>
</dbReference>
<protein>
    <submittedName>
        <fullName evidence="3">Cytochrome P450</fullName>
    </submittedName>
</protein>
<dbReference type="Pfam" id="PF00067">
    <property type="entry name" value="p450"/>
    <property type="match status" value="1"/>
</dbReference>
<keyword evidence="2" id="KW-0479">Metal-binding</keyword>
<dbReference type="Proteomes" id="UP000253303">
    <property type="component" value="Unassembled WGS sequence"/>
</dbReference>
<dbReference type="InterPro" id="IPR002397">
    <property type="entry name" value="Cyt_P450_B"/>
</dbReference>
<keyword evidence="4" id="KW-1185">Reference proteome</keyword>
<keyword evidence="2" id="KW-0408">Iron</keyword>
<dbReference type="InterPro" id="IPR001128">
    <property type="entry name" value="Cyt_P450"/>
</dbReference>
<dbReference type="InterPro" id="IPR036396">
    <property type="entry name" value="Cyt_P450_sf"/>
</dbReference>
<dbReference type="AlphaFoldDB" id="A0A366LJ12"/>
<dbReference type="GO" id="GO:0016705">
    <property type="term" value="F:oxidoreductase activity, acting on paired donors, with incorporation or reduction of molecular oxygen"/>
    <property type="evidence" value="ECO:0007669"/>
    <property type="project" value="InterPro"/>
</dbReference>
<comment type="caution">
    <text evidence="3">The sequence shown here is derived from an EMBL/GenBank/DDBJ whole genome shotgun (WGS) entry which is preliminary data.</text>
</comment>
<keyword evidence="2" id="KW-0560">Oxidoreductase</keyword>
<evidence type="ECO:0000313" key="4">
    <source>
        <dbReference type="Proteomes" id="UP000253303"/>
    </source>
</evidence>
<evidence type="ECO:0000256" key="1">
    <source>
        <dbReference type="ARBA" id="ARBA00010617"/>
    </source>
</evidence>
<sequence length="412" mass="44895">MERRTRERDAFMRDPYPVYAQARSAPGLTYLPEMDAWLVSRYADVREVLRRPEDFSSVQALRPDVPPSPAVQAELAKGIRGGRVVLTADGEAHQRLRAPLVRGLAAARVGALAPYIAERAEALVASFAGDGRAELMDDYARRLPGEVMGRMLGFDPADVPAVIRGGYRAEALLFRPMPVEEQLAAAREVVALQHLLDDHIRRAHAERSDDLCGELVRGLAPGTAEPTAEQRAELVSNLQNLLVAGHLTTTGLIGTTMLHLLTDRSRWEALCARPEAIPAAIEEAARYDTPLQAFRRITTRPLTLAGTDLPAGTAVLVAYGSANRDEARHERPDDFDISRPPARTMAFGHGPHSCPGSQLAREQLRVTLRTLTTRLPGLRLAPGTPPAMLPTLIHRSPAALPVAWPVGDRNGN</sequence>
<keyword evidence="2" id="KW-0503">Monooxygenase</keyword>
<reference evidence="3 4" key="1">
    <citation type="submission" date="2018-06" db="EMBL/GenBank/DDBJ databases">
        <title>Sphaerisporangium craniellae sp. nov., isolated from a marine sponge in the South China Sea.</title>
        <authorList>
            <person name="Li L."/>
        </authorList>
    </citation>
    <scope>NUCLEOTIDE SEQUENCE [LARGE SCALE GENOMIC DNA]</scope>
    <source>
        <strain evidence="3 4">LHW63015</strain>
    </source>
</reference>
<comment type="similarity">
    <text evidence="1 2">Belongs to the cytochrome P450 family.</text>
</comment>
<keyword evidence="2" id="KW-0349">Heme</keyword>
<dbReference type="OrthoDB" id="3807506at2"/>
<dbReference type="PRINTS" id="PR00359">
    <property type="entry name" value="BP450"/>
</dbReference>
<dbReference type="EMBL" id="QMEY01000044">
    <property type="protein sequence ID" value="RBQ13876.1"/>
    <property type="molecule type" value="Genomic_DNA"/>
</dbReference>
<gene>
    <name evidence="3" type="ORF">DP939_43675</name>
</gene>
<accession>A0A366LJ12</accession>
<organism evidence="3 4">
    <name type="scientific">Spongiactinospora rosea</name>
    <dbReference type="NCBI Taxonomy" id="2248750"/>
    <lineage>
        <taxon>Bacteria</taxon>
        <taxon>Bacillati</taxon>
        <taxon>Actinomycetota</taxon>
        <taxon>Actinomycetes</taxon>
        <taxon>Streptosporangiales</taxon>
        <taxon>Streptosporangiaceae</taxon>
        <taxon>Spongiactinospora</taxon>
    </lineage>
</organism>
<dbReference type="InterPro" id="IPR017972">
    <property type="entry name" value="Cyt_P450_CS"/>
</dbReference>
<proteinExistence type="inferred from homology"/>
<dbReference type="SUPFAM" id="SSF48264">
    <property type="entry name" value="Cytochrome P450"/>
    <property type="match status" value="1"/>
</dbReference>
<evidence type="ECO:0000313" key="3">
    <source>
        <dbReference type="EMBL" id="RBQ13876.1"/>
    </source>
</evidence>
<dbReference type="Gene3D" id="1.10.630.10">
    <property type="entry name" value="Cytochrome P450"/>
    <property type="match status" value="1"/>
</dbReference>